<reference evidence="1 2" key="1">
    <citation type="submission" date="2016-03" db="EMBL/GenBank/DDBJ databases">
        <title>Whole genome sequencing of Grifola frondosa 9006-11.</title>
        <authorList>
            <person name="Min B."/>
            <person name="Park H."/>
            <person name="Kim J.-G."/>
            <person name="Cho H."/>
            <person name="Oh Y.-L."/>
            <person name="Kong W.-S."/>
            <person name="Choi I.-G."/>
        </authorList>
    </citation>
    <scope>NUCLEOTIDE SEQUENCE [LARGE SCALE GENOMIC DNA]</scope>
    <source>
        <strain evidence="1 2">9006-11</strain>
    </source>
</reference>
<evidence type="ECO:0000313" key="1">
    <source>
        <dbReference type="EMBL" id="OBZ67695.1"/>
    </source>
</evidence>
<evidence type="ECO:0000313" key="2">
    <source>
        <dbReference type="Proteomes" id="UP000092993"/>
    </source>
</evidence>
<proteinExistence type="predicted"/>
<dbReference type="EMBL" id="LUGG01000023">
    <property type="protein sequence ID" value="OBZ67695.1"/>
    <property type="molecule type" value="Genomic_DNA"/>
</dbReference>
<gene>
    <name evidence="1" type="ORF">A0H81_12177</name>
</gene>
<comment type="caution">
    <text evidence="1">The sequence shown here is derived from an EMBL/GenBank/DDBJ whole genome shotgun (WGS) entry which is preliminary data.</text>
</comment>
<dbReference type="Proteomes" id="UP000092993">
    <property type="component" value="Unassembled WGS sequence"/>
</dbReference>
<name>A0A1C7LS74_GRIFR</name>
<dbReference type="AlphaFoldDB" id="A0A1C7LS74"/>
<accession>A0A1C7LS74</accession>
<organism evidence="1 2">
    <name type="scientific">Grifola frondosa</name>
    <name type="common">Maitake</name>
    <name type="synonym">Polyporus frondosus</name>
    <dbReference type="NCBI Taxonomy" id="5627"/>
    <lineage>
        <taxon>Eukaryota</taxon>
        <taxon>Fungi</taxon>
        <taxon>Dikarya</taxon>
        <taxon>Basidiomycota</taxon>
        <taxon>Agaricomycotina</taxon>
        <taxon>Agaricomycetes</taxon>
        <taxon>Polyporales</taxon>
        <taxon>Grifolaceae</taxon>
        <taxon>Grifola</taxon>
    </lineage>
</organism>
<sequence>MQVLAAFVGALCTVPTTYADRSLFVSQPISKILYFLWSRIFLCKVVRQVRLALSSQRTELQQQPPSLY</sequence>
<protein>
    <submittedName>
        <fullName evidence="1">Uncharacterized protein</fullName>
    </submittedName>
</protein>
<keyword evidence="2" id="KW-1185">Reference proteome</keyword>